<dbReference type="AlphaFoldDB" id="A0A967B8S3"/>
<feature type="transmembrane region" description="Helical" evidence="5">
    <location>
        <begin position="20"/>
        <end position="41"/>
    </location>
</feature>
<name>A0A967B8S3_9PROT</name>
<feature type="transmembrane region" description="Helical" evidence="5">
    <location>
        <begin position="48"/>
        <end position="68"/>
    </location>
</feature>
<gene>
    <name evidence="6" type="ORF">GOB87_12710</name>
</gene>
<organism evidence="6 7">
    <name type="scientific">Acetobacter estunensis</name>
    <dbReference type="NCBI Taxonomy" id="104097"/>
    <lineage>
        <taxon>Bacteria</taxon>
        <taxon>Pseudomonadati</taxon>
        <taxon>Pseudomonadota</taxon>
        <taxon>Alphaproteobacteria</taxon>
        <taxon>Acetobacterales</taxon>
        <taxon>Acetobacteraceae</taxon>
        <taxon>Acetobacter</taxon>
    </lineage>
</organism>
<feature type="transmembrane region" description="Helical" evidence="5">
    <location>
        <begin position="176"/>
        <end position="200"/>
    </location>
</feature>
<reference evidence="6" key="1">
    <citation type="submission" date="2019-11" db="EMBL/GenBank/DDBJ databases">
        <title>Description of new Acetobacter species.</title>
        <authorList>
            <person name="Cleenwerck I."/>
            <person name="Sombolestani A.S."/>
        </authorList>
    </citation>
    <scope>NUCLEOTIDE SEQUENCE</scope>
    <source>
        <strain evidence="6">LMG 1626</strain>
    </source>
</reference>
<evidence type="ECO:0000256" key="2">
    <source>
        <dbReference type="ARBA" id="ARBA00022692"/>
    </source>
</evidence>
<dbReference type="InterPro" id="IPR051598">
    <property type="entry name" value="TSUP/Inactive_protease-like"/>
</dbReference>
<dbReference type="Proteomes" id="UP000597459">
    <property type="component" value="Unassembled WGS sequence"/>
</dbReference>
<comment type="similarity">
    <text evidence="5">Belongs to the 4-toluene sulfonate uptake permease (TSUP) (TC 2.A.102) family.</text>
</comment>
<feature type="transmembrane region" description="Helical" evidence="5">
    <location>
        <begin position="235"/>
        <end position="254"/>
    </location>
</feature>
<keyword evidence="2 5" id="KW-0812">Transmembrane</keyword>
<feature type="transmembrane region" description="Helical" evidence="5">
    <location>
        <begin position="105"/>
        <end position="122"/>
    </location>
</feature>
<evidence type="ECO:0000256" key="5">
    <source>
        <dbReference type="RuleBase" id="RU363041"/>
    </source>
</evidence>
<dbReference type="InterPro" id="IPR002781">
    <property type="entry name" value="TM_pro_TauE-like"/>
</dbReference>
<dbReference type="RefSeq" id="WP_166317516.1">
    <property type="nucleotide sequence ID" value="NZ_WOTH01000033.1"/>
</dbReference>
<feature type="transmembrane region" description="Helical" evidence="5">
    <location>
        <begin position="206"/>
        <end position="223"/>
    </location>
</feature>
<dbReference type="GO" id="GO:0005886">
    <property type="term" value="C:plasma membrane"/>
    <property type="evidence" value="ECO:0007669"/>
    <property type="project" value="UniProtKB-SubCell"/>
</dbReference>
<dbReference type="PANTHER" id="PTHR43701">
    <property type="entry name" value="MEMBRANE TRANSPORTER PROTEIN MJ0441-RELATED"/>
    <property type="match status" value="1"/>
</dbReference>
<protein>
    <recommendedName>
        <fullName evidence="5">Probable membrane transporter protein</fullName>
    </recommendedName>
</protein>
<evidence type="ECO:0000313" key="6">
    <source>
        <dbReference type="EMBL" id="NHO54795.1"/>
    </source>
</evidence>
<keyword evidence="5" id="KW-1003">Cell membrane</keyword>
<dbReference type="PANTHER" id="PTHR43701:SF2">
    <property type="entry name" value="MEMBRANE TRANSPORTER PROTEIN YJNA-RELATED"/>
    <property type="match status" value="1"/>
</dbReference>
<feature type="transmembrane region" description="Helical" evidence="5">
    <location>
        <begin position="142"/>
        <end position="164"/>
    </location>
</feature>
<evidence type="ECO:0000256" key="1">
    <source>
        <dbReference type="ARBA" id="ARBA00004141"/>
    </source>
</evidence>
<comment type="caution">
    <text evidence="6">The sequence shown here is derived from an EMBL/GenBank/DDBJ whole genome shotgun (WGS) entry which is preliminary data.</text>
</comment>
<dbReference type="Pfam" id="PF01925">
    <property type="entry name" value="TauE"/>
    <property type="match status" value="1"/>
</dbReference>
<keyword evidence="4 5" id="KW-0472">Membrane</keyword>
<accession>A0A967B8S3</accession>
<dbReference type="EMBL" id="WOTH01000033">
    <property type="protein sequence ID" value="NHO54795.1"/>
    <property type="molecule type" value="Genomic_DNA"/>
</dbReference>
<keyword evidence="7" id="KW-1185">Reference proteome</keyword>
<comment type="subcellular location">
    <subcellularLocation>
        <location evidence="5">Cell membrane</location>
        <topology evidence="5">Multi-pass membrane protein</topology>
    </subcellularLocation>
    <subcellularLocation>
        <location evidence="1">Membrane</location>
        <topology evidence="1">Multi-pass membrane protein</topology>
    </subcellularLocation>
</comment>
<evidence type="ECO:0000313" key="7">
    <source>
        <dbReference type="Proteomes" id="UP000597459"/>
    </source>
</evidence>
<evidence type="ECO:0000256" key="3">
    <source>
        <dbReference type="ARBA" id="ARBA00022989"/>
    </source>
</evidence>
<sequence>MTPDLAQTVLGLLSGGLVGFTLGLIGGGGSILAVPLMVYVVGVPDPHVAIGTSALTVAVNALGGLVQHARSHTVKWRCAAIYASCGVVGALLGAHLGKIVDGQKLLLLFADLMIIVGVLTLRGRHNVGCEGASCNRENVGKVMLYGTGTGALSGFFGIGGGFLIVPGLMASTHMPVLNAVGTSLVAVAAFGLSTAASYMMSGYVDWQLAVLFIVGGLIGTLAGSRMACRLAGTTGRLTTVLACIIFAVAVFIIWKGVAAL</sequence>
<feature type="transmembrane region" description="Helical" evidence="5">
    <location>
        <begin position="74"/>
        <end position="93"/>
    </location>
</feature>
<evidence type="ECO:0000256" key="4">
    <source>
        <dbReference type="ARBA" id="ARBA00023136"/>
    </source>
</evidence>
<keyword evidence="3 5" id="KW-1133">Transmembrane helix</keyword>
<proteinExistence type="inferred from homology"/>